<keyword evidence="1" id="KW-1015">Disulfide bond</keyword>
<gene>
    <name evidence="4" type="ORF">TCAL_13416</name>
</gene>
<evidence type="ECO:0000313" key="4">
    <source>
        <dbReference type="EMBL" id="TRY61428.1"/>
    </source>
</evidence>
<evidence type="ECO:0000313" key="5">
    <source>
        <dbReference type="Proteomes" id="UP000318571"/>
    </source>
</evidence>
<reference evidence="4 5" key="1">
    <citation type="journal article" date="2018" name="Nat. Ecol. Evol.">
        <title>Genomic signatures of mitonuclear coevolution across populations of Tigriopus californicus.</title>
        <authorList>
            <person name="Barreto F.S."/>
            <person name="Watson E.T."/>
            <person name="Lima T.G."/>
            <person name="Willett C.S."/>
            <person name="Edmands S."/>
            <person name="Li W."/>
            <person name="Burton R.S."/>
        </authorList>
    </citation>
    <scope>NUCLEOTIDE SEQUENCE [LARGE SCALE GENOMIC DNA]</scope>
    <source>
        <strain evidence="4 5">San Diego</strain>
    </source>
</reference>
<evidence type="ECO:0000256" key="2">
    <source>
        <dbReference type="PROSITE-ProRule" id="PRU00059"/>
    </source>
</evidence>
<dbReference type="InterPro" id="IPR000859">
    <property type="entry name" value="CUB_dom"/>
</dbReference>
<sequence>MGVMLVPHGAISQNTNETSSRQKRLFSIFNIVTFKNDVCVSTGAGNLHGTCYDSTSCSSKGGTASGNCAAGFGVCCLFIVKGSCGSTQTISQNCTYIRNSGYPVADATPSETCTYEFNRICDNICQIRLDFKTLKTEDATTGICGTAADTILVTCQAVSFLSFPTPTLSSFCGGILDSTDTSTVANPQTCKH</sequence>
<dbReference type="AlphaFoldDB" id="A0A553N7K7"/>
<keyword evidence="5" id="KW-1185">Reference proteome</keyword>
<dbReference type="Proteomes" id="UP000318571">
    <property type="component" value="Chromosome 8"/>
</dbReference>
<feature type="domain" description="CUB" evidence="3">
    <location>
        <begin position="84"/>
        <end position="192"/>
    </location>
</feature>
<dbReference type="PANTHER" id="PTHR33236">
    <property type="entry name" value="INTRAFLAGELLAR TRANSPORT PROTEIN 122 FAMILY PROTEIN-RELATED"/>
    <property type="match status" value="1"/>
</dbReference>
<dbReference type="PROSITE" id="PS01180">
    <property type="entry name" value="CUB"/>
    <property type="match status" value="1"/>
</dbReference>
<proteinExistence type="predicted"/>
<evidence type="ECO:0000256" key="1">
    <source>
        <dbReference type="ARBA" id="ARBA00023157"/>
    </source>
</evidence>
<comment type="caution">
    <text evidence="4">The sequence shown here is derived from an EMBL/GenBank/DDBJ whole genome shotgun (WGS) entry which is preliminary data.</text>
</comment>
<protein>
    <recommendedName>
        <fullName evidence="3">CUB domain-containing protein</fullName>
    </recommendedName>
</protein>
<dbReference type="PANTHER" id="PTHR33236:SF11">
    <property type="entry name" value="CUB DOMAIN-CONTAINING PROTEIN"/>
    <property type="match status" value="1"/>
</dbReference>
<name>A0A553N7K7_TIGCA</name>
<accession>A0A553N7K7</accession>
<comment type="caution">
    <text evidence="2">Lacks conserved residue(s) required for the propagation of feature annotation.</text>
</comment>
<organism evidence="4 5">
    <name type="scientific">Tigriopus californicus</name>
    <name type="common">Marine copepod</name>
    <dbReference type="NCBI Taxonomy" id="6832"/>
    <lineage>
        <taxon>Eukaryota</taxon>
        <taxon>Metazoa</taxon>
        <taxon>Ecdysozoa</taxon>
        <taxon>Arthropoda</taxon>
        <taxon>Crustacea</taxon>
        <taxon>Multicrustacea</taxon>
        <taxon>Hexanauplia</taxon>
        <taxon>Copepoda</taxon>
        <taxon>Harpacticoida</taxon>
        <taxon>Harpacticidae</taxon>
        <taxon>Tigriopus</taxon>
    </lineage>
</organism>
<evidence type="ECO:0000259" key="3">
    <source>
        <dbReference type="PROSITE" id="PS01180"/>
    </source>
</evidence>
<dbReference type="EMBL" id="VCGU01000459">
    <property type="protein sequence ID" value="TRY61428.1"/>
    <property type="molecule type" value="Genomic_DNA"/>
</dbReference>